<dbReference type="GO" id="GO:0016757">
    <property type="term" value="F:glycosyltransferase activity"/>
    <property type="evidence" value="ECO:0007669"/>
    <property type="project" value="UniProtKB-KW"/>
</dbReference>
<reference evidence="1" key="1">
    <citation type="submission" date="2020-08" db="EMBL/GenBank/DDBJ databases">
        <title>Genome public.</title>
        <authorList>
            <person name="Liu C."/>
            <person name="Sun Q."/>
        </authorList>
    </citation>
    <scope>NUCLEOTIDE SEQUENCE</scope>
    <source>
        <strain evidence="1">NSJ-28</strain>
    </source>
</reference>
<keyword evidence="2" id="KW-1185">Reference proteome</keyword>
<gene>
    <name evidence="1" type="ORF">H8S45_06925</name>
</gene>
<keyword evidence="1" id="KW-0808">Transferase</keyword>
<proteinExistence type="predicted"/>
<dbReference type="AlphaFoldDB" id="A0A923RYC4"/>
<evidence type="ECO:0000313" key="2">
    <source>
        <dbReference type="Proteomes" id="UP000606499"/>
    </source>
</evidence>
<keyword evidence="1" id="KW-0328">Glycosyltransferase</keyword>
<name>A0A923RYC4_9FIRM</name>
<accession>A0A923RYC4</accession>
<sequence length="212" mass="23312">MQQPIRIISHANKRLYADAIPGHFATNHSHINYYVDMSEIKHNMSMALEAARSIAFHFSAVSVDTLLCLEGTEYIGAYLARELSSSGIGSLNSGKSVYLVEPDNNVNGQFMFADNLRPMIENRNVLVLVNTASTGQTLSQTRECIEYYGGRVAGYSALFSNLSELDGKPVVRLFSGEDFPHYHNFVRGKDCPACAAGVPLDAIVTPRGYTKL</sequence>
<dbReference type="InterPro" id="IPR029057">
    <property type="entry name" value="PRTase-like"/>
</dbReference>
<comment type="caution">
    <text evidence="1">The sequence shown here is derived from an EMBL/GenBank/DDBJ whole genome shotgun (WGS) entry which is preliminary data.</text>
</comment>
<evidence type="ECO:0000313" key="1">
    <source>
        <dbReference type="EMBL" id="MBC5725190.1"/>
    </source>
</evidence>
<dbReference type="SUPFAM" id="SSF53271">
    <property type="entry name" value="PRTase-like"/>
    <property type="match status" value="1"/>
</dbReference>
<dbReference type="RefSeq" id="WP_054327620.1">
    <property type="nucleotide sequence ID" value="NZ_JACOPL010000005.1"/>
</dbReference>
<dbReference type="Gene3D" id="3.40.50.2020">
    <property type="match status" value="1"/>
</dbReference>
<organism evidence="1 2">
    <name type="scientific">Agathobaculum faecis</name>
    <dbReference type="NCBI Taxonomy" id="2763013"/>
    <lineage>
        <taxon>Bacteria</taxon>
        <taxon>Bacillati</taxon>
        <taxon>Bacillota</taxon>
        <taxon>Clostridia</taxon>
        <taxon>Eubacteriales</taxon>
        <taxon>Butyricicoccaceae</taxon>
        <taxon>Agathobaculum</taxon>
    </lineage>
</organism>
<dbReference type="Proteomes" id="UP000606499">
    <property type="component" value="Unassembled WGS sequence"/>
</dbReference>
<dbReference type="EMBL" id="JACOPL010000005">
    <property type="protein sequence ID" value="MBC5725190.1"/>
    <property type="molecule type" value="Genomic_DNA"/>
</dbReference>
<protein>
    <submittedName>
        <fullName evidence="1">Orotate phosphoribosyltransferase</fullName>
    </submittedName>
</protein>